<keyword evidence="3" id="KW-1185">Reference proteome</keyword>
<protein>
    <submittedName>
        <fullName evidence="2">Uncharacterized protein</fullName>
    </submittedName>
</protein>
<evidence type="ECO:0000313" key="2">
    <source>
        <dbReference type="EMBL" id="RXK36113.1"/>
    </source>
</evidence>
<dbReference type="EMBL" id="SDIL01000108">
    <property type="protein sequence ID" value="RXK36113.1"/>
    <property type="molecule type" value="Genomic_DNA"/>
</dbReference>
<dbReference type="InParanoid" id="A0A4Q1BG85"/>
<feature type="region of interest" description="Disordered" evidence="1">
    <location>
        <begin position="1"/>
        <end position="62"/>
    </location>
</feature>
<dbReference type="Proteomes" id="UP000289152">
    <property type="component" value="Unassembled WGS sequence"/>
</dbReference>
<comment type="caution">
    <text evidence="2">The sequence shown here is derived from an EMBL/GenBank/DDBJ whole genome shotgun (WGS) entry which is preliminary data.</text>
</comment>
<proteinExistence type="predicted"/>
<reference evidence="2 3" key="1">
    <citation type="submission" date="2016-06" db="EMBL/GenBank/DDBJ databases">
        <title>Evolution of pathogenesis and genome organization in the Tremellales.</title>
        <authorList>
            <person name="Cuomo C."/>
            <person name="Litvintseva A."/>
            <person name="Heitman J."/>
            <person name="Chen Y."/>
            <person name="Sun S."/>
            <person name="Springer D."/>
            <person name="Dromer F."/>
            <person name="Young S."/>
            <person name="Zeng Q."/>
            <person name="Chapman S."/>
            <person name="Gujja S."/>
            <person name="Saif S."/>
            <person name="Birren B."/>
        </authorList>
    </citation>
    <scope>NUCLEOTIDE SEQUENCE [LARGE SCALE GENOMIC DNA]</scope>
    <source>
        <strain evidence="2 3">ATCC 28783</strain>
    </source>
</reference>
<evidence type="ECO:0000256" key="1">
    <source>
        <dbReference type="SAM" id="MobiDB-lite"/>
    </source>
</evidence>
<sequence>MNTSISSIRTTNKHQKSHASHLKHPPKRYYSSIENSYSKEHIDELHDKDDSQENGDSSESVKSLLQITPRFLTRKEFERLHRLSALIPPEKGSKEEVILLKELSGLLGLMDLVKDVDMEFKDDEERERMIRDLLSDTGTEVVIDGTGGEVS</sequence>
<accession>A0A4Q1BG85</accession>
<feature type="compositionally biased region" description="Polar residues" evidence="1">
    <location>
        <begin position="1"/>
        <end position="10"/>
    </location>
</feature>
<gene>
    <name evidence="2" type="ORF">M231_06604</name>
</gene>
<name>A0A4Q1BG85_TREME</name>
<dbReference type="AlphaFoldDB" id="A0A4Q1BG85"/>
<dbReference type="VEuPathDB" id="FungiDB:TREMEDRAFT_58581"/>
<feature type="compositionally biased region" description="Basic residues" evidence="1">
    <location>
        <begin position="11"/>
        <end position="27"/>
    </location>
</feature>
<evidence type="ECO:0000313" key="3">
    <source>
        <dbReference type="Proteomes" id="UP000289152"/>
    </source>
</evidence>
<feature type="compositionally biased region" description="Basic and acidic residues" evidence="1">
    <location>
        <begin position="37"/>
        <end position="51"/>
    </location>
</feature>
<organism evidence="2 3">
    <name type="scientific">Tremella mesenterica</name>
    <name type="common">Jelly fungus</name>
    <dbReference type="NCBI Taxonomy" id="5217"/>
    <lineage>
        <taxon>Eukaryota</taxon>
        <taxon>Fungi</taxon>
        <taxon>Dikarya</taxon>
        <taxon>Basidiomycota</taxon>
        <taxon>Agaricomycotina</taxon>
        <taxon>Tremellomycetes</taxon>
        <taxon>Tremellales</taxon>
        <taxon>Tremellaceae</taxon>
        <taxon>Tremella</taxon>
    </lineage>
</organism>